<dbReference type="InterPro" id="IPR002347">
    <property type="entry name" value="SDR_fam"/>
</dbReference>
<gene>
    <name evidence="4" type="ORF">RI844_02700</name>
</gene>
<evidence type="ECO:0000313" key="4">
    <source>
        <dbReference type="EMBL" id="WOH38162.1"/>
    </source>
</evidence>
<name>A0ABZ0GQD0_9GAMM</name>
<keyword evidence="5" id="KW-1185">Reference proteome</keyword>
<dbReference type="PANTHER" id="PTHR43477:SF4">
    <property type="entry name" value="DEHYDROGENASE_REDUCTASE SDR FAMILY MEMBER 6"/>
    <property type="match status" value="1"/>
</dbReference>
<protein>
    <submittedName>
        <fullName evidence="4">SDR family oxidoreductase</fullName>
    </submittedName>
</protein>
<dbReference type="Gene3D" id="3.40.50.720">
    <property type="entry name" value="NAD(P)-binding Rossmann-like Domain"/>
    <property type="match status" value="1"/>
</dbReference>
<dbReference type="RefSeq" id="WP_348396935.1">
    <property type="nucleotide sequence ID" value="NZ_CP136600.1"/>
</dbReference>
<evidence type="ECO:0000256" key="1">
    <source>
        <dbReference type="ARBA" id="ARBA00006484"/>
    </source>
</evidence>
<dbReference type="InterPro" id="IPR036291">
    <property type="entry name" value="NAD(P)-bd_dom_sf"/>
</dbReference>
<dbReference type="SUPFAM" id="SSF51735">
    <property type="entry name" value="NAD(P)-binding Rossmann-fold domains"/>
    <property type="match status" value="1"/>
</dbReference>
<reference evidence="4 5" key="1">
    <citation type="submission" date="2023-09" db="EMBL/GenBank/DDBJ databases">
        <authorList>
            <person name="Qi X."/>
        </authorList>
    </citation>
    <scope>NUCLEOTIDE SEQUENCE [LARGE SCALE GENOMIC DNA]</scope>
    <source>
        <strain evidence="4 5">S1-1</strain>
    </source>
</reference>
<dbReference type="InterPro" id="IPR020904">
    <property type="entry name" value="Sc_DH/Rdtase_CS"/>
</dbReference>
<evidence type="ECO:0000256" key="3">
    <source>
        <dbReference type="ARBA" id="ARBA00023027"/>
    </source>
</evidence>
<evidence type="ECO:0000313" key="5">
    <source>
        <dbReference type="Proteomes" id="UP001301442"/>
    </source>
</evidence>
<dbReference type="PROSITE" id="PS00061">
    <property type="entry name" value="ADH_SHORT"/>
    <property type="match status" value="1"/>
</dbReference>
<dbReference type="PANTHER" id="PTHR43477">
    <property type="entry name" value="DIHYDROANTICAPSIN 7-DEHYDROGENASE"/>
    <property type="match status" value="1"/>
</dbReference>
<dbReference type="Proteomes" id="UP001301442">
    <property type="component" value="Chromosome"/>
</dbReference>
<proteinExistence type="inferred from homology"/>
<dbReference type="EMBL" id="CP136600">
    <property type="protein sequence ID" value="WOH38162.1"/>
    <property type="molecule type" value="Genomic_DNA"/>
</dbReference>
<evidence type="ECO:0000256" key="2">
    <source>
        <dbReference type="ARBA" id="ARBA00023002"/>
    </source>
</evidence>
<dbReference type="PRINTS" id="PR00080">
    <property type="entry name" value="SDRFAMILY"/>
</dbReference>
<sequence length="244" mass="25532">MKLQNKIALITGAGQGIGKETALLFAQQGAHVIATDVNAEALKTFVGLDNISTYVLDITNNAQIEACIKENPSINVLMNCAGVVFNGSALDCSEQQWQTTIAVNVTSAFNLIKAVLPGMLKQQQGSIINIASVVSSVKGVANRFAYGTSKAAIIGLTKAVAADYIDQGIRCNAISPGTIHSPSLDQRLAETGDYQSALDAFIERQPMGRLGQPSEIAAIASLLASDDASFMSGENIIIDGGMSL</sequence>
<organism evidence="4 5">
    <name type="scientific">Thalassotalea fonticola</name>
    <dbReference type="NCBI Taxonomy" id="3065649"/>
    <lineage>
        <taxon>Bacteria</taxon>
        <taxon>Pseudomonadati</taxon>
        <taxon>Pseudomonadota</taxon>
        <taxon>Gammaproteobacteria</taxon>
        <taxon>Alteromonadales</taxon>
        <taxon>Colwelliaceae</taxon>
        <taxon>Thalassotalea</taxon>
    </lineage>
</organism>
<keyword evidence="2" id="KW-0560">Oxidoreductase</keyword>
<dbReference type="Pfam" id="PF13561">
    <property type="entry name" value="adh_short_C2"/>
    <property type="match status" value="1"/>
</dbReference>
<accession>A0ABZ0GQD0</accession>
<keyword evidence="3" id="KW-0520">NAD</keyword>
<dbReference type="PRINTS" id="PR00081">
    <property type="entry name" value="GDHRDH"/>
</dbReference>
<dbReference type="InterPro" id="IPR051122">
    <property type="entry name" value="SDR_DHRS6-like"/>
</dbReference>
<comment type="similarity">
    <text evidence="1">Belongs to the short-chain dehydrogenases/reductases (SDR) family.</text>
</comment>